<protein>
    <submittedName>
        <fullName evidence="1">Transposase</fullName>
    </submittedName>
</protein>
<dbReference type="AlphaFoldDB" id="C0QMV5"/>
<evidence type="ECO:0000313" key="2">
    <source>
        <dbReference type="Proteomes" id="UP000002453"/>
    </source>
</evidence>
<dbReference type="InterPro" id="IPR010921">
    <property type="entry name" value="Trp_repressor/repl_initiator"/>
</dbReference>
<dbReference type="InterPro" id="IPR036388">
    <property type="entry name" value="WH-like_DNA-bd_sf"/>
</dbReference>
<name>C0QMV5_THEAB</name>
<dbReference type="GO" id="GO:0006313">
    <property type="term" value="P:DNA transposition"/>
    <property type="evidence" value="ECO:0007669"/>
    <property type="project" value="InterPro"/>
</dbReference>
<dbReference type="STRING" id="484019.THA_2029"/>
<proteinExistence type="predicted"/>
<gene>
    <name evidence="1" type="ordered locus">THA_2029</name>
</gene>
<dbReference type="GO" id="GO:0004803">
    <property type="term" value="F:transposase activity"/>
    <property type="evidence" value="ECO:0007669"/>
    <property type="project" value="InterPro"/>
</dbReference>
<dbReference type="KEGG" id="taf:THA_2029"/>
<dbReference type="SUPFAM" id="SSF48295">
    <property type="entry name" value="TrpR-like"/>
    <property type="match status" value="1"/>
</dbReference>
<dbReference type="Proteomes" id="UP000002453">
    <property type="component" value="Chromosome"/>
</dbReference>
<organism evidence="1 2">
    <name type="scientific">Thermosipho africanus (strain TCF52B)</name>
    <dbReference type="NCBI Taxonomy" id="484019"/>
    <lineage>
        <taxon>Bacteria</taxon>
        <taxon>Thermotogati</taxon>
        <taxon>Thermotogota</taxon>
        <taxon>Thermotogae</taxon>
        <taxon>Thermotogales</taxon>
        <taxon>Fervidobacteriaceae</taxon>
        <taxon>Thermosipho</taxon>
    </lineage>
</organism>
<dbReference type="EMBL" id="CP001185">
    <property type="protein sequence ID" value="ACN29522.1"/>
    <property type="molecule type" value="Genomic_DNA"/>
</dbReference>
<accession>C0QMV5</accession>
<dbReference type="HOGENOM" id="CLU_162581_0_0_0"/>
<reference evidence="1 2" key="1">
    <citation type="journal article" date="2009" name="J. Bacteriol.">
        <title>The genome of Thermosipho africanus TCF52B: lateral genetic connections to the Firmicutes and Archaea.</title>
        <authorList>
            <person name="Nesboe C.L."/>
            <person name="Bapteste E."/>
            <person name="Curtis B."/>
            <person name="Dahle H."/>
            <person name="Lopez P."/>
            <person name="Macleod D."/>
            <person name="Dlutek M."/>
            <person name="Bowman S."/>
            <person name="Zhaxybayeva O."/>
            <person name="Birkeland N.-K."/>
            <person name="Doolittle W.F."/>
        </authorList>
    </citation>
    <scope>NUCLEOTIDE SEQUENCE [LARGE SCALE GENOMIC DNA]</scope>
    <source>
        <strain evidence="1 2">TCF52B</strain>
    </source>
</reference>
<sequence length="125" mass="14755">MRKREKYSSDFKLQVVKEYLNSDKSQNDICSEYNISQSAFSRWVKKYEESGYDDNVFNSKKGRPKSIISDISKVPPFIYESAGIVRNDSNKSNDSASLKKRLEYYERLLLEKELLIKMQEDEINF</sequence>
<dbReference type="InterPro" id="IPR002514">
    <property type="entry name" value="Transposase_8"/>
</dbReference>
<dbReference type="GO" id="GO:0043565">
    <property type="term" value="F:sequence-specific DNA binding"/>
    <property type="evidence" value="ECO:0007669"/>
    <property type="project" value="InterPro"/>
</dbReference>
<dbReference type="Pfam" id="PF01527">
    <property type="entry name" value="HTH_Tnp_1"/>
    <property type="match status" value="1"/>
</dbReference>
<dbReference type="Gene3D" id="1.10.10.10">
    <property type="entry name" value="Winged helix-like DNA-binding domain superfamily/Winged helix DNA-binding domain"/>
    <property type="match status" value="1"/>
</dbReference>
<dbReference type="RefSeq" id="WP_012580551.1">
    <property type="nucleotide sequence ID" value="NC_011653.1"/>
</dbReference>
<dbReference type="OrthoDB" id="48835at2"/>
<keyword evidence="2" id="KW-1185">Reference proteome</keyword>
<evidence type="ECO:0000313" key="1">
    <source>
        <dbReference type="EMBL" id="ACN29522.1"/>
    </source>
</evidence>
<dbReference type="eggNOG" id="COG2963">
    <property type="taxonomic scope" value="Bacteria"/>
</dbReference>